<reference evidence="2 3" key="1">
    <citation type="submission" date="2014-05" db="EMBL/GenBank/DDBJ databases">
        <title>Draft Genome Sequence of Nitratireductor basaltis Strain UMTGB225, A Marine Bacterium Isolated from Green Barrel Tunicate.</title>
        <authorList>
            <person name="Gan H.Y."/>
        </authorList>
    </citation>
    <scope>NUCLEOTIDE SEQUENCE [LARGE SCALE GENOMIC DNA]</scope>
    <source>
        <strain evidence="2 3">UMTGB225</strain>
    </source>
</reference>
<keyword evidence="1" id="KW-0812">Transmembrane</keyword>
<gene>
    <name evidence="2" type="ORF">EL18_00006</name>
</gene>
<dbReference type="RefSeq" id="WP_036478485.1">
    <property type="nucleotide sequence ID" value="NZ_JMQM01000001.1"/>
</dbReference>
<dbReference type="OrthoDB" id="8029535at2"/>
<dbReference type="EMBL" id="JMQM01000001">
    <property type="protein sequence ID" value="KFB08992.1"/>
    <property type="molecule type" value="Genomic_DNA"/>
</dbReference>
<sequence length="341" mass="38319">MSARRHWDPFEGEIEVETPELSSIRKGIALPLWLKRIPLPAVLFSLVWTMAAGFGGGGFPFVPVTVTTFAFGTIFLMEILENADGHRTRRRILIARDRNWSYTGKFLEWQIERKPARDSDGNFERRSQRVKPQRLKTIETAIPELTVMQAGSFMGVRLDGEFWGESVQDGLPLWVALGAMQMEAALGPRERRRDARGGRGGYGQFISLLGAYRIGRKTGIRAIIRPENIANRGPFDRDIKTESIHFNEQFHVSGRSVATDGEMDVSREVLQILTPATQATLLDLAVRFHTVGFVVVDDVLFFMAQDKLVGENASEGGIDRLLPGILEEFEAAKLSIKRYVE</sequence>
<feature type="transmembrane region" description="Helical" evidence="1">
    <location>
        <begin position="61"/>
        <end position="80"/>
    </location>
</feature>
<evidence type="ECO:0008006" key="4">
    <source>
        <dbReference type="Google" id="ProtNLM"/>
    </source>
</evidence>
<protein>
    <recommendedName>
        <fullName evidence="4">DUF3137 domain-containing protein</fullName>
    </recommendedName>
</protein>
<evidence type="ECO:0000313" key="2">
    <source>
        <dbReference type="EMBL" id="KFB08992.1"/>
    </source>
</evidence>
<comment type="caution">
    <text evidence="2">The sequence shown here is derived from an EMBL/GenBank/DDBJ whole genome shotgun (WGS) entry which is preliminary data.</text>
</comment>
<evidence type="ECO:0000256" key="1">
    <source>
        <dbReference type="SAM" id="Phobius"/>
    </source>
</evidence>
<keyword evidence="3" id="KW-1185">Reference proteome</keyword>
<dbReference type="STRING" id="472175.EL18_00006"/>
<evidence type="ECO:0000313" key="3">
    <source>
        <dbReference type="Proteomes" id="UP000053675"/>
    </source>
</evidence>
<dbReference type="Proteomes" id="UP000053675">
    <property type="component" value="Unassembled WGS sequence"/>
</dbReference>
<keyword evidence="1" id="KW-1133">Transmembrane helix</keyword>
<keyword evidence="1" id="KW-0472">Membrane</keyword>
<name>A0A084U7Q6_9HYPH</name>
<proteinExistence type="predicted"/>
<accession>A0A084U7Q6</accession>
<feature type="transmembrane region" description="Helical" evidence="1">
    <location>
        <begin position="37"/>
        <end position="55"/>
    </location>
</feature>
<dbReference type="AlphaFoldDB" id="A0A084U7Q6"/>
<dbReference type="PATRIC" id="fig|472175.3.peg.5"/>
<organism evidence="2 3">
    <name type="scientific">Nitratireductor basaltis</name>
    <dbReference type="NCBI Taxonomy" id="472175"/>
    <lineage>
        <taxon>Bacteria</taxon>
        <taxon>Pseudomonadati</taxon>
        <taxon>Pseudomonadota</taxon>
        <taxon>Alphaproteobacteria</taxon>
        <taxon>Hyphomicrobiales</taxon>
        <taxon>Phyllobacteriaceae</taxon>
        <taxon>Nitratireductor</taxon>
    </lineage>
</organism>